<feature type="compositionally biased region" description="Acidic residues" evidence="1">
    <location>
        <begin position="1985"/>
        <end position="1996"/>
    </location>
</feature>
<evidence type="ECO:0000256" key="1">
    <source>
        <dbReference type="SAM" id="MobiDB-lite"/>
    </source>
</evidence>
<protein>
    <submittedName>
        <fullName evidence="2">Uncharacterized protein</fullName>
    </submittedName>
</protein>
<feature type="compositionally biased region" description="Polar residues" evidence="1">
    <location>
        <begin position="1928"/>
        <end position="1945"/>
    </location>
</feature>
<dbReference type="EnsemblProtists" id="EOD27257">
    <property type="protein sequence ID" value="EOD27257"/>
    <property type="gene ID" value="EMIHUDRAFT_100399"/>
</dbReference>
<dbReference type="GeneID" id="17272803"/>
<feature type="compositionally biased region" description="Basic and acidic residues" evidence="1">
    <location>
        <begin position="20"/>
        <end position="32"/>
    </location>
</feature>
<accession>A0A0D3JUS2</accession>
<feature type="region of interest" description="Disordered" evidence="1">
    <location>
        <begin position="1759"/>
        <end position="1779"/>
    </location>
</feature>
<dbReference type="eggNOG" id="ENOG502SYXH">
    <property type="taxonomic scope" value="Eukaryota"/>
</dbReference>
<feature type="compositionally biased region" description="Acidic residues" evidence="1">
    <location>
        <begin position="2017"/>
        <end position="2027"/>
    </location>
</feature>
<organism evidence="2 3">
    <name type="scientific">Emiliania huxleyi (strain CCMP1516)</name>
    <dbReference type="NCBI Taxonomy" id="280463"/>
    <lineage>
        <taxon>Eukaryota</taxon>
        <taxon>Haptista</taxon>
        <taxon>Haptophyta</taxon>
        <taxon>Prymnesiophyceae</taxon>
        <taxon>Isochrysidales</taxon>
        <taxon>Noelaerhabdaceae</taxon>
        <taxon>Emiliania</taxon>
    </lineage>
</organism>
<dbReference type="PaxDb" id="2903-EOD27257"/>
<proteinExistence type="predicted"/>
<sequence length="2027" mass="219101">MATSDDEPDDGDGSNLPVDASRHIERMNAERSDPKQPVVYAYLSEMFASPRHAQLTPGLRFAQLHAVVLYYLGLAEEGLLPQNRGAAAWKRLREDVPFCDANGRLRSLPNPAVVDAASAQPGSPVASRRHEAETPSVQVVPAVLEPRSGMKELSVARRRLYDEAILFVETQLKHIGNGKPACSRLRAELQYLGQAVAVVASKQHAQLDLDERGAFEDLARQVLASPYMYQELVGATDAFEEVCKLINARLPGQPFGDEHQLLRVATRVLEEYPIATYLVQRGWCRPVDEQGRRLLGRIRLDSGSAHPAAAQARSTRRRGSRPAPPSRSADGASAAGMSTAATTGAGSDSDASKEEMPLTTCRAPPVTAFQWFARTEALRLRSSASATVSSDQWRAITAAWDELPSDRKAWWETQRLASLQVQNARALSSSCSYICAHGATDLAHCEGCGEARSGHPFCFQKRLVEAGADGTSEALYLCPSCLQRHLAAVRLLPPQPPTPTVLAAIELLVGGSGGCAKLGAVREAARAAAGVVTRGVSQSQRAAIAACSHLDECITASATLAEAAGLSSSRAFANVHGGLVALKVAEHLRGGEPSVVKACAVLHEYQRAPALEDAAKAVHMHVMQALVDAARSGRRGRLEAELALRSDAAALAPVVLRFVRDDICNVLQLVLDDVVDLASPDVIDADNASAAPRQSRRRDILRRVAESIIGPLLHLRWIGSQEECPEAKKLFRRISRFLQVPERAATFRSALFREGAPRSLDTDLKQRAPVLLEADRERGKTTRRAVIEDNAPIVSITAPGLGEVVQANLTHWTATGSVNLDPATGSLGDGRPLSTAVGKFVATAGPLYGVAFPELRRNAMSSSHRGLRLPAEYALRGDQTCQWGVSDGTVCRLMHPTRGLVPELVNGEGLTLATHVPVKEALSHLFKMFRLQLDSNSTHVYGNLKDATIRALPVHVFSFLERPEGGAVGSWVEGPREGLRAHSRRFYPGAWTDDGSSLRVTSLRIGPPQPVNSLASDEQWGLALELGRATGQLSRGNYADCGEVGDALRPFLQGDLGTYSVLGGCLRREMVVVSRGVFRNEAEARAHVRALRIVHAMWDPLRPVMHNQFALLKGILVCRFKNGSIDTERTMQGFTKFKPGSEGQGFQTKKELVGRRTQAFHNVMQRLFRIYKREAYGDRVTINADGSLDRDDYDDRFLDMIRSLAAPDATGRVDEELADMIHEVYDLNVPLLLEVLMTRKSIAEVGPMMCAYWQAWAQAANCPRVFRHFVDQLAAPLLRSAEGNTHVLQALSTPTESGNYGTGKEVDCLQELIVLIAQRYKLKAAGKGEEAKKLIGRQHALAANLDIALETIPWLETEWAGLMKKTYQSRVMHRSEAIDVLTYLYTRSFAVADPFRRIASGAQGEVARWELATQLRLEPASTAALQVPCFYYVDMEGGPLRLLAPGRLLAAAREADASMEEPPKVTFATGEKPLFGTELTGVCFGRDGRWRSRGGVGVGELRVPHNVPRTVCITDSTLRPAALSALQMLPLTSDEPDATEEYTQLRWSLSLVRTASRTVPAVAQLQRALPSMSLLLYVDGVEATSVRATDLPRRLLGALQTGKPIVIAPPVTLQDAAKAAFDMSYDILLSGVVARYTSSGKPSYTAKVWGGTTSAQRECRQGKPSPPSAVEGKPQRLVLFCYSKATEQAAPAGGERGVQASKRSGLELALEEAREMTERAEEAGVVSGIAAKRAAEEADQTELLKHTRRTHLLTGRAQGAGKVAVGKGPGRKNTADQGRRLPTQRTYQNPVGRISSGDTAGLAGGDNRKLKFAKNYGQAMQRCYDAELESLQVMTDVYNAERPCGRGIPFDYSTLVRQGGGGGGGGGCSGGGDGGDGGGGGAGGGPGGNRSSRAGTSEEDARVAKERERIEREIQVKLREIETHEQTSIELQTDQTASSVQNMQPSIDKAKERSDTLRRELTALHRKLWSLEDDAGGGAGTHIDPDDELLEGDDEAIGSLPLEDSDDEGGDAAGAISDDDMFDNDGP</sequence>
<evidence type="ECO:0000313" key="2">
    <source>
        <dbReference type="EnsemblProtists" id="EOD27257"/>
    </source>
</evidence>
<name>A0A0D3JUS2_EMIH1</name>
<reference evidence="2" key="2">
    <citation type="submission" date="2024-10" db="UniProtKB">
        <authorList>
            <consortium name="EnsemblProtists"/>
        </authorList>
    </citation>
    <scope>IDENTIFICATION</scope>
</reference>
<feature type="compositionally biased region" description="Gly residues" evidence="1">
    <location>
        <begin position="1860"/>
        <end position="1888"/>
    </location>
</feature>
<dbReference type="HOGENOM" id="CLU_233479_0_0_1"/>
<dbReference type="RefSeq" id="XP_005779686.1">
    <property type="nucleotide sequence ID" value="XM_005779629.1"/>
</dbReference>
<reference evidence="3" key="1">
    <citation type="journal article" date="2013" name="Nature">
        <title>Pan genome of the phytoplankton Emiliania underpins its global distribution.</title>
        <authorList>
            <person name="Read B.A."/>
            <person name="Kegel J."/>
            <person name="Klute M.J."/>
            <person name="Kuo A."/>
            <person name="Lefebvre S.C."/>
            <person name="Maumus F."/>
            <person name="Mayer C."/>
            <person name="Miller J."/>
            <person name="Monier A."/>
            <person name="Salamov A."/>
            <person name="Young J."/>
            <person name="Aguilar M."/>
            <person name="Claverie J.M."/>
            <person name="Frickenhaus S."/>
            <person name="Gonzalez K."/>
            <person name="Herman E.K."/>
            <person name="Lin Y.C."/>
            <person name="Napier J."/>
            <person name="Ogata H."/>
            <person name="Sarno A.F."/>
            <person name="Shmutz J."/>
            <person name="Schroeder D."/>
            <person name="de Vargas C."/>
            <person name="Verret F."/>
            <person name="von Dassow P."/>
            <person name="Valentin K."/>
            <person name="Van de Peer Y."/>
            <person name="Wheeler G."/>
            <person name="Dacks J.B."/>
            <person name="Delwiche C.F."/>
            <person name="Dyhrman S.T."/>
            <person name="Glockner G."/>
            <person name="John U."/>
            <person name="Richards T."/>
            <person name="Worden A.Z."/>
            <person name="Zhang X."/>
            <person name="Grigoriev I.V."/>
            <person name="Allen A.E."/>
            <person name="Bidle K."/>
            <person name="Borodovsky M."/>
            <person name="Bowler C."/>
            <person name="Brownlee C."/>
            <person name="Cock J.M."/>
            <person name="Elias M."/>
            <person name="Gladyshev V.N."/>
            <person name="Groth M."/>
            <person name="Guda C."/>
            <person name="Hadaegh A."/>
            <person name="Iglesias-Rodriguez M.D."/>
            <person name="Jenkins J."/>
            <person name="Jones B.M."/>
            <person name="Lawson T."/>
            <person name="Leese F."/>
            <person name="Lindquist E."/>
            <person name="Lobanov A."/>
            <person name="Lomsadze A."/>
            <person name="Malik S.B."/>
            <person name="Marsh M.E."/>
            <person name="Mackinder L."/>
            <person name="Mock T."/>
            <person name="Mueller-Roeber B."/>
            <person name="Pagarete A."/>
            <person name="Parker M."/>
            <person name="Probert I."/>
            <person name="Quesneville H."/>
            <person name="Raines C."/>
            <person name="Rensing S.A."/>
            <person name="Riano-Pachon D.M."/>
            <person name="Richier S."/>
            <person name="Rokitta S."/>
            <person name="Shiraiwa Y."/>
            <person name="Soanes D.M."/>
            <person name="van der Giezen M."/>
            <person name="Wahlund T.M."/>
            <person name="Williams B."/>
            <person name="Wilson W."/>
            <person name="Wolfe G."/>
            <person name="Wurch L.L."/>
        </authorList>
    </citation>
    <scope>NUCLEOTIDE SEQUENCE</scope>
</reference>
<dbReference type="KEGG" id="ehx:EMIHUDRAFT_100399"/>
<evidence type="ECO:0000313" key="3">
    <source>
        <dbReference type="Proteomes" id="UP000013827"/>
    </source>
</evidence>
<feature type="region of interest" description="Disordered" evidence="1">
    <location>
        <begin position="1"/>
        <end position="32"/>
    </location>
</feature>
<feature type="region of interest" description="Disordered" evidence="1">
    <location>
        <begin position="1860"/>
        <end position="1908"/>
    </location>
</feature>
<dbReference type="Proteomes" id="UP000013827">
    <property type="component" value="Unassembled WGS sequence"/>
</dbReference>
<keyword evidence="3" id="KW-1185">Reference proteome</keyword>
<feature type="region of interest" description="Disordered" evidence="1">
    <location>
        <begin position="1970"/>
        <end position="2027"/>
    </location>
</feature>
<feature type="compositionally biased region" description="Basic and acidic residues" evidence="1">
    <location>
        <begin position="1899"/>
        <end position="1908"/>
    </location>
</feature>
<feature type="region of interest" description="Disordered" evidence="1">
    <location>
        <begin position="1925"/>
        <end position="1953"/>
    </location>
</feature>
<feature type="compositionally biased region" description="Acidic residues" evidence="1">
    <location>
        <begin position="1"/>
        <end position="12"/>
    </location>
</feature>
<feature type="region of interest" description="Disordered" evidence="1">
    <location>
        <begin position="304"/>
        <end position="358"/>
    </location>
</feature>
<feature type="compositionally biased region" description="Low complexity" evidence="1">
    <location>
        <begin position="326"/>
        <end position="349"/>
    </location>
</feature>